<dbReference type="PANTHER" id="PTHR48051">
    <property type="match status" value="1"/>
</dbReference>
<dbReference type="EMBL" id="ML995484">
    <property type="protein sequence ID" value="KAF2142404.1"/>
    <property type="molecule type" value="Genomic_DNA"/>
</dbReference>
<evidence type="ECO:0000256" key="1">
    <source>
        <dbReference type="ARBA" id="ARBA00022614"/>
    </source>
</evidence>
<evidence type="ECO:0000313" key="6">
    <source>
        <dbReference type="Proteomes" id="UP000799438"/>
    </source>
</evidence>
<sequence>MSEDRPPLQDDEVIALARQSIISAREDTTRRTEADTTEGVAKDLQQPGVTIDLGHHGIRRLPDEVIDIIKHDIERLALSHNQLSTLPLKLTECSRLRYLNVRYNGLREFPNAVLQLSTLEILDVSKNKIREIPEEICNLTSLKVLAIQRNRIERLPLCLGEISSLHMLKLDGNPILFPPPEVCSIRDNAQMSGDNERDAVITTQVKKYLRQAARERLRVESEGDSSESNVETPRPMKSRVGGRFPVKPSISSMDAFADLKPVSPGDPPPIPVRSHFRVQSQQSSVARRPPVAPLGNGNERNRSHSEGAGPASIRSKRMGIVTRKGTDLAPLNEARSSVVSHSRDFSHGSSVSDLSSTSQPNGVAHTSAPSSAVDQQRPRLPTVRPLSDVLEHKPWSNDYDGIVHSYRLTAEAAMDFLRPSEKLLRRINVPEQQALMAGLYRIKSGAYTLDNLLDSYEALAEDQENEADEIFARILEGGDSCLHEMAEFEIMLHESADDIVKAVEDFTLRCAWRGQLNAQYMGAVEARNACAMLGISFTDSASTKPVNSRQPRASTTPTQTMPHPEQRLRVTQGYNNVSGPANQFGLTPPMPSTSRTNTLSSISSATPRSGESFATLGSVSMSRSNTMQSMAEDSDEERIFERIWEKLNTACKLTLKTLPACHMKFDQARHSARHERVISRWILVLEHSKAVHDKVTHLDRLVSGVKLRDAEFRGSEGFWVHCTAYVKAWSDLAMTVKEIAQMGQLPEDIKQAMKPIQKAVKEASVAITASPWSHLAVRNETAYSQQMPPMHPGSRVIGHGYGGSSTSSLPGPINTSIASISNYTHVGLPPTSSGYVTPVPATPLTAALGAAAQATVPSTPSRAPTPVDQSAPLTGRFAGNVFERADRLLQQTQRRV</sequence>
<reference evidence="5" key="1">
    <citation type="journal article" date="2020" name="Stud. Mycol.">
        <title>101 Dothideomycetes genomes: a test case for predicting lifestyles and emergence of pathogens.</title>
        <authorList>
            <person name="Haridas S."/>
            <person name="Albert R."/>
            <person name="Binder M."/>
            <person name="Bloem J."/>
            <person name="Labutti K."/>
            <person name="Salamov A."/>
            <person name="Andreopoulos B."/>
            <person name="Baker S."/>
            <person name="Barry K."/>
            <person name="Bills G."/>
            <person name="Bluhm B."/>
            <person name="Cannon C."/>
            <person name="Castanera R."/>
            <person name="Culley D."/>
            <person name="Daum C."/>
            <person name="Ezra D."/>
            <person name="Gonzalez J."/>
            <person name="Henrissat B."/>
            <person name="Kuo A."/>
            <person name="Liang C."/>
            <person name="Lipzen A."/>
            <person name="Lutzoni F."/>
            <person name="Magnuson J."/>
            <person name="Mondo S."/>
            <person name="Nolan M."/>
            <person name="Ohm R."/>
            <person name="Pangilinan J."/>
            <person name="Park H.-J."/>
            <person name="Ramirez L."/>
            <person name="Alfaro M."/>
            <person name="Sun H."/>
            <person name="Tritt A."/>
            <person name="Yoshinaga Y."/>
            <person name="Zwiers L.-H."/>
            <person name="Turgeon B."/>
            <person name="Goodwin S."/>
            <person name="Spatafora J."/>
            <person name="Crous P."/>
            <person name="Grigoriev I."/>
        </authorList>
    </citation>
    <scope>NUCLEOTIDE SEQUENCE</scope>
    <source>
        <strain evidence="5">CBS 121167</strain>
    </source>
</reference>
<dbReference type="GO" id="GO:0005737">
    <property type="term" value="C:cytoplasm"/>
    <property type="evidence" value="ECO:0007669"/>
    <property type="project" value="TreeGrafter"/>
</dbReference>
<dbReference type="Proteomes" id="UP000799438">
    <property type="component" value="Unassembled WGS sequence"/>
</dbReference>
<organism evidence="5 6">
    <name type="scientific">Aplosporella prunicola CBS 121167</name>
    <dbReference type="NCBI Taxonomy" id="1176127"/>
    <lineage>
        <taxon>Eukaryota</taxon>
        <taxon>Fungi</taxon>
        <taxon>Dikarya</taxon>
        <taxon>Ascomycota</taxon>
        <taxon>Pezizomycotina</taxon>
        <taxon>Dothideomycetes</taxon>
        <taxon>Dothideomycetes incertae sedis</taxon>
        <taxon>Botryosphaeriales</taxon>
        <taxon>Aplosporellaceae</taxon>
        <taxon>Aplosporella</taxon>
    </lineage>
</organism>
<feature type="compositionally biased region" description="Polar residues" evidence="3">
    <location>
        <begin position="541"/>
        <end position="561"/>
    </location>
</feature>
<dbReference type="SMART" id="SM00364">
    <property type="entry name" value="LRR_BAC"/>
    <property type="match status" value="4"/>
</dbReference>
<evidence type="ECO:0000256" key="2">
    <source>
        <dbReference type="ARBA" id="ARBA00022737"/>
    </source>
</evidence>
<dbReference type="InterPro" id="IPR001611">
    <property type="entry name" value="Leu-rich_rpt"/>
</dbReference>
<dbReference type="InterPro" id="IPR003591">
    <property type="entry name" value="Leu-rich_rpt_typical-subtyp"/>
</dbReference>
<dbReference type="PANTHER" id="PTHR48051:SF54">
    <property type="entry name" value="LEUCINE-RICH REPEAT-CONTAINING PROTEIN"/>
    <property type="match status" value="1"/>
</dbReference>
<dbReference type="SMART" id="SM00369">
    <property type="entry name" value="LRR_TYP"/>
    <property type="match status" value="3"/>
</dbReference>
<dbReference type="InterPro" id="IPR032675">
    <property type="entry name" value="LRR_dom_sf"/>
</dbReference>
<evidence type="ECO:0000259" key="4">
    <source>
        <dbReference type="Pfam" id="PF23598"/>
    </source>
</evidence>
<evidence type="ECO:0000256" key="3">
    <source>
        <dbReference type="SAM" id="MobiDB-lite"/>
    </source>
</evidence>
<gene>
    <name evidence="5" type="ORF">K452DRAFT_270041</name>
</gene>
<dbReference type="InterPro" id="IPR050216">
    <property type="entry name" value="LRR_domain-containing"/>
</dbReference>
<dbReference type="RefSeq" id="XP_033398116.1">
    <property type="nucleotide sequence ID" value="XM_033538970.1"/>
</dbReference>
<feature type="region of interest" description="Disordered" evidence="3">
    <location>
        <begin position="216"/>
        <end position="379"/>
    </location>
</feature>
<dbReference type="PROSITE" id="PS51450">
    <property type="entry name" value="LRR"/>
    <property type="match status" value="1"/>
</dbReference>
<protein>
    <recommendedName>
        <fullName evidence="4">Disease resistance R13L4/SHOC-2-like LRR domain-containing protein</fullName>
    </recommendedName>
</protein>
<keyword evidence="6" id="KW-1185">Reference proteome</keyword>
<name>A0A6A6BGK6_9PEZI</name>
<dbReference type="InterPro" id="IPR019487">
    <property type="entry name" value="RAM_signalling_pathway_SOG2"/>
</dbReference>
<dbReference type="InterPro" id="IPR055414">
    <property type="entry name" value="LRR_R13L4/SHOC2-like"/>
</dbReference>
<feature type="domain" description="Disease resistance R13L4/SHOC-2-like LRR" evidence="4">
    <location>
        <begin position="90"/>
        <end position="170"/>
    </location>
</feature>
<dbReference type="OrthoDB" id="1394818at2759"/>
<feature type="region of interest" description="Disordered" evidence="3">
    <location>
        <begin position="585"/>
        <end position="611"/>
    </location>
</feature>
<proteinExistence type="predicted"/>
<feature type="region of interest" description="Disordered" evidence="3">
    <location>
        <begin position="541"/>
        <end position="563"/>
    </location>
</feature>
<dbReference type="GeneID" id="54296466"/>
<dbReference type="SUPFAM" id="SSF52075">
    <property type="entry name" value="Outer arm dynein light chain 1"/>
    <property type="match status" value="1"/>
</dbReference>
<dbReference type="Gene3D" id="3.80.10.10">
    <property type="entry name" value="Ribonuclease Inhibitor"/>
    <property type="match status" value="1"/>
</dbReference>
<feature type="compositionally biased region" description="Polar residues" evidence="3">
    <location>
        <begin position="347"/>
        <end position="361"/>
    </location>
</feature>
<dbReference type="Pfam" id="PF23598">
    <property type="entry name" value="LRR_14"/>
    <property type="match status" value="1"/>
</dbReference>
<keyword evidence="1" id="KW-0433">Leucine-rich repeat</keyword>
<keyword evidence="2" id="KW-0677">Repeat</keyword>
<accession>A0A6A6BGK6</accession>
<dbReference type="Pfam" id="PF10428">
    <property type="entry name" value="SOG2"/>
    <property type="match status" value="1"/>
</dbReference>
<evidence type="ECO:0000313" key="5">
    <source>
        <dbReference type="EMBL" id="KAF2142404.1"/>
    </source>
</evidence>
<dbReference type="AlphaFoldDB" id="A0A6A6BGK6"/>
<feature type="compositionally biased region" description="Polar residues" evidence="3">
    <location>
        <begin position="592"/>
        <end position="609"/>
    </location>
</feature>